<organism evidence="10 11">
    <name type="scientific">Fibrisoma montanum</name>
    <dbReference type="NCBI Taxonomy" id="2305895"/>
    <lineage>
        <taxon>Bacteria</taxon>
        <taxon>Pseudomonadati</taxon>
        <taxon>Bacteroidota</taxon>
        <taxon>Cytophagia</taxon>
        <taxon>Cytophagales</taxon>
        <taxon>Spirosomataceae</taxon>
        <taxon>Fibrisoma</taxon>
    </lineage>
</organism>
<evidence type="ECO:0000256" key="5">
    <source>
        <dbReference type="ARBA" id="ARBA00022692"/>
    </source>
</evidence>
<gene>
    <name evidence="10" type="ORF">DYU11_27320</name>
</gene>
<dbReference type="EMBL" id="QXED01000010">
    <property type="protein sequence ID" value="RIV18683.1"/>
    <property type="molecule type" value="Genomic_DNA"/>
</dbReference>
<name>A0A418LZG5_9BACT</name>
<dbReference type="InterPro" id="IPR003423">
    <property type="entry name" value="OMP_efflux"/>
</dbReference>
<dbReference type="SUPFAM" id="SSF56954">
    <property type="entry name" value="Outer membrane efflux proteins (OEP)"/>
    <property type="match status" value="1"/>
</dbReference>
<dbReference type="InterPro" id="IPR051906">
    <property type="entry name" value="TolC-like"/>
</dbReference>
<keyword evidence="6" id="KW-0472">Membrane</keyword>
<accession>A0A418LZG5</accession>
<dbReference type="Proteomes" id="UP000283523">
    <property type="component" value="Unassembled WGS sequence"/>
</dbReference>
<feature type="chain" id="PRO_5019135947" evidence="9">
    <location>
        <begin position="21"/>
        <end position="448"/>
    </location>
</feature>
<keyword evidence="11" id="KW-1185">Reference proteome</keyword>
<dbReference type="Pfam" id="PF02321">
    <property type="entry name" value="OEP"/>
    <property type="match status" value="2"/>
</dbReference>
<dbReference type="Gene3D" id="1.20.1600.10">
    <property type="entry name" value="Outer membrane efflux proteins (OEP)"/>
    <property type="match status" value="1"/>
</dbReference>
<evidence type="ECO:0000256" key="3">
    <source>
        <dbReference type="ARBA" id="ARBA00022448"/>
    </source>
</evidence>
<comment type="subcellular location">
    <subcellularLocation>
        <location evidence="1">Cell outer membrane</location>
    </subcellularLocation>
</comment>
<reference evidence="10 11" key="1">
    <citation type="submission" date="2018-08" db="EMBL/GenBank/DDBJ databases">
        <title>Fibrisoma montanum sp. nov., isolated from Danxia mountain soil.</title>
        <authorList>
            <person name="Huang Y."/>
        </authorList>
    </citation>
    <scope>NUCLEOTIDE SEQUENCE [LARGE SCALE GENOMIC DNA]</scope>
    <source>
        <strain evidence="10 11">HYT19</strain>
    </source>
</reference>
<proteinExistence type="inferred from homology"/>
<feature type="signal peptide" evidence="9">
    <location>
        <begin position="1"/>
        <end position="20"/>
    </location>
</feature>
<keyword evidence="3" id="KW-0813">Transport</keyword>
<comment type="similarity">
    <text evidence="2">Belongs to the outer membrane factor (OMF) (TC 1.B.17) family.</text>
</comment>
<evidence type="ECO:0000256" key="8">
    <source>
        <dbReference type="SAM" id="Coils"/>
    </source>
</evidence>
<dbReference type="PANTHER" id="PTHR30026">
    <property type="entry name" value="OUTER MEMBRANE PROTEIN TOLC"/>
    <property type="match status" value="1"/>
</dbReference>
<evidence type="ECO:0000256" key="7">
    <source>
        <dbReference type="ARBA" id="ARBA00023237"/>
    </source>
</evidence>
<evidence type="ECO:0000256" key="2">
    <source>
        <dbReference type="ARBA" id="ARBA00007613"/>
    </source>
</evidence>
<dbReference type="OrthoDB" id="1674528at2"/>
<dbReference type="RefSeq" id="WP_119670921.1">
    <property type="nucleotide sequence ID" value="NZ_QXED01000010.1"/>
</dbReference>
<dbReference type="GO" id="GO:1990281">
    <property type="term" value="C:efflux pump complex"/>
    <property type="evidence" value="ECO:0007669"/>
    <property type="project" value="TreeGrafter"/>
</dbReference>
<comment type="caution">
    <text evidence="10">The sequence shown here is derived from an EMBL/GenBank/DDBJ whole genome shotgun (WGS) entry which is preliminary data.</text>
</comment>
<evidence type="ECO:0000256" key="6">
    <source>
        <dbReference type="ARBA" id="ARBA00023136"/>
    </source>
</evidence>
<evidence type="ECO:0000313" key="11">
    <source>
        <dbReference type="Proteomes" id="UP000283523"/>
    </source>
</evidence>
<keyword evidence="4" id="KW-1134">Transmembrane beta strand</keyword>
<sequence>MKLVYIVVATLAGSAAYAQTQPVPLPDELRTLIQQANANYPVLKQQDQLIRAGELRIDVARTALRPSVNLNGNYTYITPVPQVTFPVNGQEANLKLAPNNNLNGNVGIGQTIYDFGRTEAAVRQATDNVQVLRRTYELTQQTLGYQVASAYYGVGFLQKSLAVQDSVIKTASANVRLLSTRLQNGDALEYDVLTQAVRVKAATNRRIEIQNQLERQLALLTYLTGIPNPNVSQAVNQFNAGVAAAGVPAAGTSVQPFNLSGDVQGVLAGNKDVQLAQERLRAAETDILVTKRAGQPSIAFSGSAGFKNGYPLEVEKPRANMAAGINIVVPLYAGSRYSLQNQAAQLNLNASRYALETANAQLRQSIAQLNADIRSNQSRLQNLETQVLQARKALDIANARLRNGVITNVELQSAETGVEEAELGRLTFQYQLLLNQLELKRLLGESLQ</sequence>
<protein>
    <submittedName>
        <fullName evidence="10">TolC family protein</fullName>
    </submittedName>
</protein>
<dbReference type="GO" id="GO:0015562">
    <property type="term" value="F:efflux transmembrane transporter activity"/>
    <property type="evidence" value="ECO:0007669"/>
    <property type="project" value="InterPro"/>
</dbReference>
<keyword evidence="9" id="KW-0732">Signal</keyword>
<dbReference type="PANTHER" id="PTHR30026:SF20">
    <property type="entry name" value="OUTER MEMBRANE PROTEIN TOLC"/>
    <property type="match status" value="1"/>
</dbReference>
<evidence type="ECO:0000256" key="4">
    <source>
        <dbReference type="ARBA" id="ARBA00022452"/>
    </source>
</evidence>
<keyword evidence="5" id="KW-0812">Transmembrane</keyword>
<keyword evidence="8" id="KW-0175">Coiled coil</keyword>
<evidence type="ECO:0000313" key="10">
    <source>
        <dbReference type="EMBL" id="RIV18683.1"/>
    </source>
</evidence>
<feature type="coiled-coil region" evidence="8">
    <location>
        <begin position="359"/>
        <end position="400"/>
    </location>
</feature>
<dbReference type="GO" id="GO:0009279">
    <property type="term" value="C:cell outer membrane"/>
    <property type="evidence" value="ECO:0007669"/>
    <property type="project" value="UniProtKB-SubCell"/>
</dbReference>
<keyword evidence="7" id="KW-0998">Cell outer membrane</keyword>
<dbReference type="GO" id="GO:0015288">
    <property type="term" value="F:porin activity"/>
    <property type="evidence" value="ECO:0007669"/>
    <property type="project" value="TreeGrafter"/>
</dbReference>
<dbReference type="AlphaFoldDB" id="A0A418LZG5"/>
<evidence type="ECO:0000256" key="1">
    <source>
        <dbReference type="ARBA" id="ARBA00004442"/>
    </source>
</evidence>
<evidence type="ECO:0000256" key="9">
    <source>
        <dbReference type="SAM" id="SignalP"/>
    </source>
</evidence>